<dbReference type="PANTHER" id="PTHR47377:SF1">
    <property type="entry name" value="RHODANESE-LIKE DOMAIN-CONTAINING PROTEIN 4, CHLOROPLASTIC"/>
    <property type="match status" value="1"/>
</dbReference>
<dbReference type="AlphaFoldDB" id="A0A8T0G232"/>
<organism evidence="3 4">
    <name type="scientific">Ceratodon purpureus</name>
    <name type="common">Fire moss</name>
    <name type="synonym">Dicranum purpureum</name>
    <dbReference type="NCBI Taxonomy" id="3225"/>
    <lineage>
        <taxon>Eukaryota</taxon>
        <taxon>Viridiplantae</taxon>
        <taxon>Streptophyta</taxon>
        <taxon>Embryophyta</taxon>
        <taxon>Bryophyta</taxon>
        <taxon>Bryophytina</taxon>
        <taxon>Bryopsida</taxon>
        <taxon>Dicranidae</taxon>
        <taxon>Pseudoditrichales</taxon>
        <taxon>Ditrichaceae</taxon>
        <taxon>Ceratodon</taxon>
    </lineage>
</organism>
<evidence type="ECO:0000313" key="3">
    <source>
        <dbReference type="EMBL" id="KAG0553323.1"/>
    </source>
</evidence>
<keyword evidence="4" id="KW-1185">Reference proteome</keyword>
<feature type="compositionally biased region" description="Polar residues" evidence="1">
    <location>
        <begin position="7"/>
        <end position="21"/>
    </location>
</feature>
<feature type="compositionally biased region" description="Low complexity" evidence="1">
    <location>
        <begin position="22"/>
        <end position="35"/>
    </location>
</feature>
<dbReference type="EMBL" id="CM026433">
    <property type="protein sequence ID" value="KAG0553323.1"/>
    <property type="molecule type" value="Genomic_DNA"/>
</dbReference>
<comment type="caution">
    <text evidence="3">The sequence shown here is derived from an EMBL/GenBank/DDBJ whole genome shotgun (WGS) entry which is preliminary data.</text>
</comment>
<reference evidence="3" key="1">
    <citation type="submission" date="2020-06" db="EMBL/GenBank/DDBJ databases">
        <title>WGS assembly of Ceratodon purpureus strain R40.</title>
        <authorList>
            <person name="Carey S.B."/>
            <person name="Jenkins J."/>
            <person name="Shu S."/>
            <person name="Lovell J.T."/>
            <person name="Sreedasyam A."/>
            <person name="Maumus F."/>
            <person name="Tiley G.P."/>
            <person name="Fernandez-Pozo N."/>
            <person name="Barry K."/>
            <person name="Chen C."/>
            <person name="Wang M."/>
            <person name="Lipzen A."/>
            <person name="Daum C."/>
            <person name="Saski C.A."/>
            <person name="Payton A.C."/>
            <person name="Mcbreen J.C."/>
            <person name="Conrad R.E."/>
            <person name="Kollar L.M."/>
            <person name="Olsson S."/>
            <person name="Huttunen S."/>
            <person name="Landis J.B."/>
            <person name="Wickett N.J."/>
            <person name="Johnson M.G."/>
            <person name="Rensing S.A."/>
            <person name="Grimwood J."/>
            <person name="Schmutz J."/>
            <person name="Mcdaniel S.F."/>
        </authorList>
    </citation>
    <scope>NUCLEOTIDE SEQUENCE</scope>
    <source>
        <strain evidence="3">R40</strain>
    </source>
</reference>
<dbReference type="InterPro" id="IPR001763">
    <property type="entry name" value="Rhodanese-like_dom"/>
</dbReference>
<dbReference type="Proteomes" id="UP000822688">
    <property type="component" value="Chromosome 12"/>
</dbReference>
<dbReference type="CDD" id="cd00158">
    <property type="entry name" value="RHOD"/>
    <property type="match status" value="1"/>
</dbReference>
<dbReference type="PANTHER" id="PTHR47377">
    <property type="entry name" value="RHODANESE-LIKE DOMAIN-CONTAINING PROTEIN 4, CHLOROPLASTIC"/>
    <property type="match status" value="1"/>
</dbReference>
<dbReference type="InterPro" id="IPR036873">
    <property type="entry name" value="Rhodanese-like_dom_sf"/>
</dbReference>
<dbReference type="SUPFAM" id="SSF52821">
    <property type="entry name" value="Rhodanese/Cell cycle control phosphatase"/>
    <property type="match status" value="1"/>
</dbReference>
<accession>A0A8T0G232</accession>
<evidence type="ECO:0000256" key="1">
    <source>
        <dbReference type="SAM" id="MobiDB-lite"/>
    </source>
</evidence>
<evidence type="ECO:0000313" key="4">
    <source>
        <dbReference type="Proteomes" id="UP000822688"/>
    </source>
</evidence>
<name>A0A8T0G232_CERPU</name>
<evidence type="ECO:0000259" key="2">
    <source>
        <dbReference type="PROSITE" id="PS50206"/>
    </source>
</evidence>
<proteinExistence type="predicted"/>
<dbReference type="Gene3D" id="3.40.250.10">
    <property type="entry name" value="Rhodanese-like domain"/>
    <property type="match status" value="1"/>
</dbReference>
<gene>
    <name evidence="3" type="ORF">KC19_12G002300</name>
</gene>
<feature type="region of interest" description="Disordered" evidence="1">
    <location>
        <begin position="1"/>
        <end position="35"/>
    </location>
</feature>
<dbReference type="PROSITE" id="PS50206">
    <property type="entry name" value="RHODANESE_3"/>
    <property type="match status" value="1"/>
</dbReference>
<feature type="domain" description="Rhodanese" evidence="2">
    <location>
        <begin position="140"/>
        <end position="246"/>
    </location>
</feature>
<sequence length="339" mass="35123">MELRLSGVSSSSACSTPQAECSSSGSGSSTAPSSSAPTSFSLRPSAFVAALVASSSSLVASVPPSLALKYDDFVRKADSVKSAASTSSADGSSFVDFVSANPVAVVAGVAAVAVPLIAFRASAGQSFGSVSAAAAFAKLSEQNAQLLDIRAPEDIKADGRPDLKLLRKKALQIAYVAEDKSMFLNRVVAKCRNAETTTLFVLDRLDGNSLAVAKLLASNGFQRVYAVKGGVEGTNGWQKSELPWVLPRKGFSLNLDGLKNLLAGSQSLAGLQSNANLGPTLGAAAAAGIGVAVFTEAETVLQLLGSAAFIQIFAKKFMFADVSLALYSWKKYYCLWNII</sequence>
<protein>
    <recommendedName>
        <fullName evidence="2">Rhodanese domain-containing protein</fullName>
    </recommendedName>
</protein>
<dbReference type="InterPro" id="IPR044240">
    <property type="entry name" value="STR4-like"/>
</dbReference>